<dbReference type="InterPro" id="IPR021109">
    <property type="entry name" value="Peptidase_aspartic_dom_sf"/>
</dbReference>
<dbReference type="PANTHER" id="PTHR33067">
    <property type="entry name" value="RNA-DIRECTED DNA POLYMERASE-RELATED"/>
    <property type="match status" value="1"/>
</dbReference>
<organism evidence="2">
    <name type="scientific">Brassica cretica</name>
    <name type="common">Mustard</name>
    <dbReference type="NCBI Taxonomy" id="69181"/>
    <lineage>
        <taxon>Eukaryota</taxon>
        <taxon>Viridiplantae</taxon>
        <taxon>Streptophyta</taxon>
        <taxon>Embryophyta</taxon>
        <taxon>Tracheophyta</taxon>
        <taxon>Spermatophyta</taxon>
        <taxon>Magnoliopsida</taxon>
        <taxon>eudicotyledons</taxon>
        <taxon>Gunneridae</taxon>
        <taxon>Pentapetalae</taxon>
        <taxon>rosids</taxon>
        <taxon>malvids</taxon>
        <taxon>Brassicales</taxon>
        <taxon>Brassicaceae</taxon>
        <taxon>Brassiceae</taxon>
        <taxon>Brassica</taxon>
    </lineage>
</organism>
<proteinExistence type="predicted"/>
<feature type="region of interest" description="Disordered" evidence="1">
    <location>
        <begin position="227"/>
        <end position="246"/>
    </location>
</feature>
<feature type="region of interest" description="Disordered" evidence="1">
    <location>
        <begin position="257"/>
        <end position="278"/>
    </location>
</feature>
<reference evidence="2" key="1">
    <citation type="submission" date="2019-12" db="EMBL/GenBank/DDBJ databases">
        <title>Genome sequencing and annotation of Brassica cretica.</title>
        <authorList>
            <person name="Studholme D.J."/>
            <person name="Sarris P.F."/>
        </authorList>
    </citation>
    <scope>NUCLEOTIDE SEQUENCE</scope>
    <source>
        <strain evidence="2">PFS-102/07</strain>
        <tissue evidence="2">Leaf</tissue>
    </source>
</reference>
<evidence type="ECO:0000313" key="2">
    <source>
        <dbReference type="EMBL" id="KAF2560250.1"/>
    </source>
</evidence>
<dbReference type="PANTHER" id="PTHR33067:SF31">
    <property type="entry name" value="RNA-DIRECTED DNA POLYMERASE"/>
    <property type="match status" value="1"/>
</dbReference>
<gene>
    <name evidence="2" type="ORF">F2Q70_00017585</name>
</gene>
<dbReference type="AlphaFoldDB" id="A0A8S9HSI0"/>
<sequence length="278" mass="32338">MGRTLRKRKEKVVKHLKRGANEKERESFRKRVFRIPLEKPFEEAYFTHRLWMFFRETREAEEDIWRMFCEAREKMRKMITLKKKKSDPGQFAIPCTVEPSKELFTFVDCSQRNSGGIVRDLEVQICNALVPVDFHVLDIKLNRNSSLLLGRAFLATVGALCNLQRNQLCQTVIDPHVHYNPIPVRKPQTSSRRINDPGIIAACHCGAEYETEYSASIETYTATSIDNAHQQSTDKPGEESVDISQDDWENDCYNPIMAVNDATPETRKDLYDEEYKRK</sequence>
<name>A0A8S9HSI0_BRACR</name>
<feature type="compositionally biased region" description="Basic and acidic residues" evidence="1">
    <location>
        <begin position="264"/>
        <end position="278"/>
    </location>
</feature>
<accession>A0A8S9HSI0</accession>
<evidence type="ECO:0000256" key="1">
    <source>
        <dbReference type="SAM" id="MobiDB-lite"/>
    </source>
</evidence>
<dbReference type="Gene3D" id="2.40.70.10">
    <property type="entry name" value="Acid Proteases"/>
    <property type="match status" value="1"/>
</dbReference>
<comment type="caution">
    <text evidence="2">The sequence shown here is derived from an EMBL/GenBank/DDBJ whole genome shotgun (WGS) entry which is preliminary data.</text>
</comment>
<dbReference type="EMBL" id="QGKY02001250">
    <property type="protein sequence ID" value="KAF2560250.1"/>
    <property type="molecule type" value="Genomic_DNA"/>
</dbReference>
<protein>
    <submittedName>
        <fullName evidence="2">Uncharacterized protein</fullName>
    </submittedName>
</protein>